<evidence type="ECO:0000313" key="2">
    <source>
        <dbReference type="WBParaSite" id="ECPE_0000005401-mRNA-1"/>
    </source>
</evidence>
<organism evidence="2">
    <name type="scientific">Echinostoma caproni</name>
    <dbReference type="NCBI Taxonomy" id="27848"/>
    <lineage>
        <taxon>Eukaryota</taxon>
        <taxon>Metazoa</taxon>
        <taxon>Spiralia</taxon>
        <taxon>Lophotrochozoa</taxon>
        <taxon>Platyhelminthes</taxon>
        <taxon>Trematoda</taxon>
        <taxon>Digenea</taxon>
        <taxon>Plagiorchiida</taxon>
        <taxon>Echinostomata</taxon>
        <taxon>Echinostomatoidea</taxon>
        <taxon>Echinostomatidae</taxon>
        <taxon>Echinostoma</taxon>
    </lineage>
</organism>
<accession>A0A182ZZC0</accession>
<proteinExistence type="predicted"/>
<dbReference type="WBParaSite" id="ECPE_0000005401-mRNA-1">
    <property type="protein sequence ID" value="ECPE_0000005401-mRNA-1"/>
    <property type="gene ID" value="ECPE_0000005401"/>
</dbReference>
<reference evidence="2" key="1">
    <citation type="submission" date="2016-06" db="UniProtKB">
        <authorList>
            <consortium name="WormBaseParasite"/>
        </authorList>
    </citation>
    <scope>IDENTIFICATION</scope>
</reference>
<dbReference type="PROSITE" id="PS50878">
    <property type="entry name" value="RT_POL"/>
    <property type="match status" value="1"/>
</dbReference>
<dbReference type="Pfam" id="PF00078">
    <property type="entry name" value="RVT_1"/>
    <property type="match status" value="1"/>
</dbReference>
<evidence type="ECO:0000259" key="1">
    <source>
        <dbReference type="PROSITE" id="PS50878"/>
    </source>
</evidence>
<feature type="domain" description="Reverse transcriptase" evidence="1">
    <location>
        <begin position="1"/>
        <end position="103"/>
    </location>
</feature>
<protein>
    <submittedName>
        <fullName evidence="2">Reverse transcriptase domain-containing protein</fullName>
    </submittedName>
</protein>
<dbReference type="InterPro" id="IPR000477">
    <property type="entry name" value="RT_dom"/>
</dbReference>
<name>A0A182ZZC0_9TREM</name>
<sequence>LSPLLYIVCFDEVLQLSNPSIAFSSPAGPIDAMAYADDLIVFADSSAALQRKLTACQDAWSAAGFSLNAPAYSLPRIPVMEIPLLTLTARLSQQPVLVNGSEVLSTDEAATRMADALYNTIDGKVLSCHKYSGPSSR</sequence>
<dbReference type="AlphaFoldDB" id="A0A182ZZC0"/>